<protein>
    <recommendedName>
        <fullName evidence="9">Major facilitator superfamily (MFS) profile domain-containing protein</fullName>
    </recommendedName>
</protein>
<dbReference type="OrthoDB" id="9783757at2"/>
<evidence type="ECO:0000256" key="5">
    <source>
        <dbReference type="ARBA" id="ARBA00022989"/>
    </source>
</evidence>
<dbReference type="KEGG" id="rba:RB3718"/>
<evidence type="ECO:0000256" key="2">
    <source>
        <dbReference type="ARBA" id="ARBA00008335"/>
    </source>
</evidence>
<feature type="transmembrane region" description="Helical" evidence="8">
    <location>
        <begin position="187"/>
        <end position="206"/>
    </location>
</feature>
<evidence type="ECO:0000256" key="8">
    <source>
        <dbReference type="SAM" id="Phobius"/>
    </source>
</evidence>
<feature type="domain" description="Major facilitator superfamily (MFS) profile" evidence="9">
    <location>
        <begin position="13"/>
        <end position="445"/>
    </location>
</feature>
<dbReference type="Pfam" id="PF07690">
    <property type="entry name" value="MFS_1"/>
    <property type="match status" value="1"/>
</dbReference>
<dbReference type="eggNOG" id="COG0738">
    <property type="taxonomic scope" value="Bacteria"/>
</dbReference>
<dbReference type="AlphaFoldDB" id="Q7UTR7"/>
<feature type="transmembrane region" description="Helical" evidence="8">
    <location>
        <begin position="265"/>
        <end position="283"/>
    </location>
</feature>
<feature type="region of interest" description="Disordered" evidence="7">
    <location>
        <begin position="513"/>
        <end position="535"/>
    </location>
</feature>
<dbReference type="InterPro" id="IPR051788">
    <property type="entry name" value="MFS_Transporter"/>
</dbReference>
<dbReference type="PATRIC" id="fig|243090.15.peg.1728"/>
<feature type="transmembrane region" description="Helical" evidence="8">
    <location>
        <begin position="474"/>
        <end position="493"/>
    </location>
</feature>
<feature type="transmembrane region" description="Helical" evidence="8">
    <location>
        <begin position="159"/>
        <end position="181"/>
    </location>
</feature>
<keyword evidence="6 8" id="KW-0472">Membrane</keyword>
<feature type="transmembrane region" description="Helical" evidence="8">
    <location>
        <begin position="116"/>
        <end position="138"/>
    </location>
</feature>
<feature type="transmembrane region" description="Helical" evidence="8">
    <location>
        <begin position="351"/>
        <end position="370"/>
    </location>
</feature>
<accession>Q7UTR7</accession>
<dbReference type="SUPFAM" id="SSF103473">
    <property type="entry name" value="MFS general substrate transporter"/>
    <property type="match status" value="1"/>
</dbReference>
<evidence type="ECO:0000256" key="4">
    <source>
        <dbReference type="ARBA" id="ARBA00022692"/>
    </source>
</evidence>
<dbReference type="Proteomes" id="UP000001025">
    <property type="component" value="Chromosome"/>
</dbReference>
<evidence type="ECO:0000259" key="9">
    <source>
        <dbReference type="PROSITE" id="PS50850"/>
    </source>
</evidence>
<keyword evidence="11" id="KW-1185">Reference proteome</keyword>
<evidence type="ECO:0000256" key="7">
    <source>
        <dbReference type="SAM" id="MobiDB-lite"/>
    </source>
</evidence>
<dbReference type="GO" id="GO:0016020">
    <property type="term" value="C:membrane"/>
    <property type="evidence" value="ECO:0000318"/>
    <property type="project" value="GO_Central"/>
</dbReference>
<dbReference type="PROSITE" id="PS50850">
    <property type="entry name" value="MFS"/>
    <property type="match status" value="1"/>
</dbReference>
<proteinExistence type="inferred from homology"/>
<name>Q7UTR7_RHOBA</name>
<reference evidence="10 11" key="1">
    <citation type="journal article" date="2003" name="Proc. Natl. Acad. Sci. U.S.A.">
        <title>Complete genome sequence of the marine planctomycete Pirellula sp. strain 1.</title>
        <authorList>
            <person name="Gloeckner F.O."/>
            <person name="Kube M."/>
            <person name="Bauer M."/>
            <person name="Teeling H."/>
            <person name="Lombardot T."/>
            <person name="Ludwig W."/>
            <person name="Gade D."/>
            <person name="Beck A."/>
            <person name="Borzym K."/>
            <person name="Heitmann K."/>
            <person name="Rabus R."/>
            <person name="Schlesner H."/>
            <person name="Amann R."/>
            <person name="Reinhardt R."/>
        </authorList>
    </citation>
    <scope>NUCLEOTIDE SEQUENCE [LARGE SCALE GENOMIC DNA]</scope>
    <source>
        <strain evidence="11">DSM 10527 / NCIMB 13988 / SH1</strain>
    </source>
</reference>
<feature type="transmembrane region" description="Helical" evidence="8">
    <location>
        <begin position="218"/>
        <end position="245"/>
    </location>
</feature>
<keyword evidence="5 8" id="KW-1133">Transmembrane helix</keyword>
<dbReference type="EnsemblBacteria" id="CAD73369">
    <property type="protein sequence ID" value="CAD73369"/>
    <property type="gene ID" value="RB3718"/>
</dbReference>
<dbReference type="GO" id="GO:0022857">
    <property type="term" value="F:transmembrane transporter activity"/>
    <property type="evidence" value="ECO:0007669"/>
    <property type="project" value="InterPro"/>
</dbReference>
<feature type="transmembrane region" description="Helical" evidence="8">
    <location>
        <begin position="50"/>
        <end position="71"/>
    </location>
</feature>
<keyword evidence="4 8" id="KW-0812">Transmembrane</keyword>
<dbReference type="HOGENOM" id="CLU_038152_0_0_0"/>
<keyword evidence="3" id="KW-0813">Transport</keyword>
<gene>
    <name evidence="10" type="ordered locus">RB3718</name>
</gene>
<feature type="transmembrane region" description="Helical" evidence="8">
    <location>
        <begin position="317"/>
        <end position="339"/>
    </location>
</feature>
<comment type="subcellular location">
    <subcellularLocation>
        <location evidence="1">Endomembrane system</location>
        <topology evidence="1">Multi-pass membrane protein</topology>
    </subcellularLocation>
</comment>
<dbReference type="PANTHER" id="PTHR23514">
    <property type="entry name" value="BYPASS OF STOP CODON PROTEIN 6"/>
    <property type="match status" value="1"/>
</dbReference>
<dbReference type="STRING" id="243090.RB3718"/>
<dbReference type="Gene3D" id="1.20.1250.20">
    <property type="entry name" value="MFS general substrate transporter like domains"/>
    <property type="match status" value="1"/>
</dbReference>
<evidence type="ECO:0000256" key="1">
    <source>
        <dbReference type="ARBA" id="ARBA00004127"/>
    </source>
</evidence>
<comment type="similarity">
    <text evidence="2">Belongs to the major facilitator superfamily.</text>
</comment>
<evidence type="ECO:0000313" key="10">
    <source>
        <dbReference type="EMBL" id="CAD73369.1"/>
    </source>
</evidence>
<dbReference type="EMBL" id="BX294139">
    <property type="protein sequence ID" value="CAD73369.1"/>
    <property type="molecule type" value="Genomic_DNA"/>
</dbReference>
<dbReference type="GO" id="GO:0012505">
    <property type="term" value="C:endomembrane system"/>
    <property type="evidence" value="ECO:0007669"/>
    <property type="project" value="UniProtKB-SubCell"/>
</dbReference>
<dbReference type="PANTHER" id="PTHR23514:SF3">
    <property type="entry name" value="BYPASS OF STOP CODON PROTEIN 6"/>
    <property type="match status" value="1"/>
</dbReference>
<dbReference type="InParanoid" id="Q7UTR7"/>
<evidence type="ECO:0000256" key="6">
    <source>
        <dbReference type="ARBA" id="ARBA00023136"/>
    </source>
</evidence>
<dbReference type="InterPro" id="IPR036259">
    <property type="entry name" value="MFS_trans_sf"/>
</dbReference>
<evidence type="ECO:0000313" key="11">
    <source>
        <dbReference type="Proteomes" id="UP000001025"/>
    </source>
</evidence>
<feature type="transmembrane region" description="Helical" evidence="8">
    <location>
        <begin position="83"/>
        <end position="104"/>
    </location>
</feature>
<evidence type="ECO:0000256" key="3">
    <source>
        <dbReference type="ARBA" id="ARBA00022448"/>
    </source>
</evidence>
<feature type="transmembrane region" description="Helical" evidence="8">
    <location>
        <begin position="290"/>
        <end position="311"/>
    </location>
</feature>
<dbReference type="TCDB" id="2.A.1.77.1">
    <property type="family name" value="the major facilitator superfamily (mfs)"/>
</dbReference>
<organism evidence="10 11">
    <name type="scientific">Rhodopirellula baltica (strain DSM 10527 / NCIMB 13988 / SH1)</name>
    <dbReference type="NCBI Taxonomy" id="243090"/>
    <lineage>
        <taxon>Bacteria</taxon>
        <taxon>Pseudomonadati</taxon>
        <taxon>Planctomycetota</taxon>
        <taxon>Planctomycetia</taxon>
        <taxon>Pirellulales</taxon>
        <taxon>Pirellulaceae</taxon>
        <taxon>Rhodopirellula</taxon>
    </lineage>
</organism>
<sequence length="535" mass="57392">MPEIPMEYARGKLMVASFLTLVASGIGFATRTAAGGPWEREFNLGGGEFGAILGAGFLGFGLMIFFGGILVEKFGYKKLLTIAFLLHLVSAGMLFAANPLFAGWQETDPENATSNVFSVLFWSAFVFSICQGLYEAVINPLIAQLYPENKTHYLNILHAGWPAGMILGGIFAACFIGENAWITELPWQYGLASFSIVVIAYGVMALPEKFPETVGETAGSFATIFSCFASIPFLVLIVLHGLIGYMELGVDSWMTKLMENLLPNSIIILVYTSFLMFVLRFFAGPIVHRVNPIGLLLGSSVISCLGLLWLGSPIQSVAMIFVAATFYSFGKAFLWPTMLGVAGERYPQSGSVAMGALGAVGMICVGQIAGPRIGAQQGYELSQHLEESAPETYARYEGSEPTSSWGYEYTPLDAAKLNAANGIEVDSGTVETAAIEEAKLIPEEEKPALIANAATDVPAVQASYLFGGRRALTLTAYIPGMMAIGFLGLLIYFRSIGGYKVLRFDEELGKAVPIEGHGHGESESDVVDSEAATSF</sequence>
<dbReference type="InterPro" id="IPR011701">
    <property type="entry name" value="MFS"/>
</dbReference>
<dbReference type="InterPro" id="IPR020846">
    <property type="entry name" value="MFS_dom"/>
</dbReference>